<dbReference type="AlphaFoldDB" id="A0AAN9R2Q5"/>
<dbReference type="Proteomes" id="UP001367508">
    <property type="component" value="Unassembled WGS sequence"/>
</dbReference>
<comment type="caution">
    <text evidence="1">The sequence shown here is derived from an EMBL/GenBank/DDBJ whole genome shotgun (WGS) entry which is preliminary data.</text>
</comment>
<proteinExistence type="predicted"/>
<evidence type="ECO:0000313" key="2">
    <source>
        <dbReference type="Proteomes" id="UP001367508"/>
    </source>
</evidence>
<keyword evidence="2" id="KW-1185">Reference proteome</keyword>
<name>A0AAN9R2Q5_CANGL</name>
<organism evidence="1 2">
    <name type="scientific">Canavalia gladiata</name>
    <name type="common">Sword bean</name>
    <name type="synonym">Dolichos gladiatus</name>
    <dbReference type="NCBI Taxonomy" id="3824"/>
    <lineage>
        <taxon>Eukaryota</taxon>
        <taxon>Viridiplantae</taxon>
        <taxon>Streptophyta</taxon>
        <taxon>Embryophyta</taxon>
        <taxon>Tracheophyta</taxon>
        <taxon>Spermatophyta</taxon>
        <taxon>Magnoliopsida</taxon>
        <taxon>eudicotyledons</taxon>
        <taxon>Gunneridae</taxon>
        <taxon>Pentapetalae</taxon>
        <taxon>rosids</taxon>
        <taxon>fabids</taxon>
        <taxon>Fabales</taxon>
        <taxon>Fabaceae</taxon>
        <taxon>Papilionoideae</taxon>
        <taxon>50 kb inversion clade</taxon>
        <taxon>NPAAA clade</taxon>
        <taxon>indigoferoid/millettioid clade</taxon>
        <taxon>Phaseoleae</taxon>
        <taxon>Canavalia</taxon>
    </lineage>
</organism>
<reference evidence="1 2" key="1">
    <citation type="submission" date="2024-01" db="EMBL/GenBank/DDBJ databases">
        <title>The genomes of 5 underutilized Papilionoideae crops provide insights into root nodulation and disease resistanc.</title>
        <authorList>
            <person name="Jiang F."/>
        </authorList>
    </citation>
    <scope>NUCLEOTIDE SEQUENCE [LARGE SCALE GENOMIC DNA]</scope>
    <source>
        <strain evidence="1">LVBAO_FW01</strain>
        <tissue evidence="1">Leaves</tissue>
    </source>
</reference>
<dbReference type="EMBL" id="JAYMYQ010000001">
    <property type="protein sequence ID" value="KAK7360110.1"/>
    <property type="molecule type" value="Genomic_DNA"/>
</dbReference>
<accession>A0AAN9R2Q5</accession>
<protein>
    <submittedName>
        <fullName evidence="1">Uncharacterized protein</fullName>
    </submittedName>
</protein>
<evidence type="ECO:0000313" key="1">
    <source>
        <dbReference type="EMBL" id="KAK7360110.1"/>
    </source>
</evidence>
<gene>
    <name evidence="1" type="ORF">VNO77_02086</name>
</gene>
<sequence length="161" mass="17592">MKIAIKGSSSLTPPRRSFWPGFHGPAFASPRASMTTRGARVNFGFKVQGALRGWRFVPGSALLVEMSCKSSLAYANCSLCVRSKGLQLLQRALAWLGQDILLDLSLTLWALLGIGRSKIYGERRLTCAQSEEDLKGRMQGRIDPATVAGRVQGCLKPNLRL</sequence>